<evidence type="ECO:0000313" key="3">
    <source>
        <dbReference type="Proteomes" id="UP000789739"/>
    </source>
</evidence>
<keyword evidence="1" id="KW-1133">Transmembrane helix</keyword>
<keyword evidence="3" id="KW-1185">Reference proteome</keyword>
<dbReference type="PANTHER" id="PTHR42044:SF2">
    <property type="entry name" value="DUF676 DOMAIN-CONTAINING PROTEIN"/>
    <property type="match status" value="1"/>
</dbReference>
<dbReference type="OrthoDB" id="202545at2759"/>
<dbReference type="InterPro" id="IPR029058">
    <property type="entry name" value="AB_hydrolase_fold"/>
</dbReference>
<dbReference type="Proteomes" id="UP000789739">
    <property type="component" value="Unassembled WGS sequence"/>
</dbReference>
<comment type="caution">
    <text evidence="2">The sequence shown here is derived from an EMBL/GenBank/DDBJ whole genome shotgun (WGS) entry which is preliminary data.</text>
</comment>
<organism evidence="2 3">
    <name type="scientific">Paraglomus brasilianum</name>
    <dbReference type="NCBI Taxonomy" id="144538"/>
    <lineage>
        <taxon>Eukaryota</taxon>
        <taxon>Fungi</taxon>
        <taxon>Fungi incertae sedis</taxon>
        <taxon>Mucoromycota</taxon>
        <taxon>Glomeromycotina</taxon>
        <taxon>Glomeromycetes</taxon>
        <taxon>Paraglomerales</taxon>
        <taxon>Paraglomeraceae</taxon>
        <taxon>Paraglomus</taxon>
    </lineage>
</organism>
<dbReference type="PANTHER" id="PTHR42044">
    <property type="entry name" value="DUF676 DOMAIN-CONTAINING PROTEIN-RELATED"/>
    <property type="match status" value="1"/>
</dbReference>
<accession>A0A9N8VRY8</accession>
<proteinExistence type="predicted"/>
<evidence type="ECO:0000313" key="2">
    <source>
        <dbReference type="EMBL" id="CAG8462258.1"/>
    </source>
</evidence>
<gene>
    <name evidence="2" type="ORF">PBRASI_LOCUS649</name>
</gene>
<protein>
    <submittedName>
        <fullName evidence="2">2254_t:CDS:1</fullName>
    </submittedName>
</protein>
<keyword evidence="1" id="KW-0472">Membrane</keyword>
<reference evidence="2" key="1">
    <citation type="submission" date="2021-06" db="EMBL/GenBank/DDBJ databases">
        <authorList>
            <person name="Kallberg Y."/>
            <person name="Tangrot J."/>
            <person name="Rosling A."/>
        </authorList>
    </citation>
    <scope>NUCLEOTIDE SEQUENCE</scope>
    <source>
        <strain evidence="2">BR232B</strain>
    </source>
</reference>
<feature type="transmembrane region" description="Helical" evidence="1">
    <location>
        <begin position="56"/>
        <end position="79"/>
    </location>
</feature>
<evidence type="ECO:0000256" key="1">
    <source>
        <dbReference type="SAM" id="Phobius"/>
    </source>
</evidence>
<dbReference type="EMBL" id="CAJVPI010000033">
    <property type="protein sequence ID" value="CAG8462258.1"/>
    <property type="molecule type" value="Genomic_DNA"/>
</dbReference>
<name>A0A9N8VRY8_9GLOM</name>
<dbReference type="SUPFAM" id="SSF53474">
    <property type="entry name" value="alpha/beta-Hydrolases"/>
    <property type="match status" value="1"/>
</dbReference>
<dbReference type="AlphaFoldDB" id="A0A9N8VRY8"/>
<sequence length="327" mass="37541">MANPWVLLSRDLKWIFVDHLRDFVVEFLLRNSIFAIRFDPVANPNEPTSELNLKYLPNWCSIIFLTVATILTLPIFVFYPLMMLKALDRESIRDPSGTLENAHPDEKWFFINGVLIDKQLLEQNCKYLEKRFGRGVTGIHNKSYGPFWDVIETFLQRSFNIETVSVRWAVSRIIPALKDEKVKTVRMVAHSQGGVIAGLVLTNLYIELSRSGKQDRLKKLEVYTFANAAREFVNPGRLVRRIEHYANEKDPIPMFGVLNNIGNVDFHGDIFVNRTLNNGKGHLFNTFYSFNEDDYVPVRPIDAVPTLLQMPGHGGNLPIRDAFFAVV</sequence>
<keyword evidence="1" id="KW-0812">Transmembrane</keyword>